<proteinExistence type="predicted"/>
<organism evidence="9 10">
    <name type="scientific">Roseobacter litoralis (strain ATCC 49566 / DSM 6996 / JCM 21268 / NBRC 15278 / OCh 149)</name>
    <dbReference type="NCBI Taxonomy" id="391595"/>
    <lineage>
        <taxon>Bacteria</taxon>
        <taxon>Pseudomonadati</taxon>
        <taxon>Pseudomonadota</taxon>
        <taxon>Alphaproteobacteria</taxon>
        <taxon>Rhodobacterales</taxon>
        <taxon>Roseobacteraceae</taxon>
        <taxon>Roseobacter</taxon>
    </lineage>
</organism>
<dbReference type="PROSITE" id="PS50043">
    <property type="entry name" value="HTH_LUXR_2"/>
    <property type="match status" value="1"/>
</dbReference>
<feature type="domain" description="HTH luxR-type" evidence="7">
    <location>
        <begin position="138"/>
        <end position="206"/>
    </location>
</feature>
<keyword evidence="10" id="KW-1185">Reference proteome</keyword>
<dbReference type="EMBL" id="CP002623">
    <property type="protein sequence ID" value="AEI94287.1"/>
    <property type="molecule type" value="Genomic_DNA"/>
</dbReference>
<dbReference type="InterPro" id="IPR011006">
    <property type="entry name" value="CheY-like_superfamily"/>
</dbReference>
<dbReference type="InterPro" id="IPR001789">
    <property type="entry name" value="Sig_transdc_resp-reg_receiver"/>
</dbReference>
<dbReference type="InterPro" id="IPR036388">
    <property type="entry name" value="WH-like_DNA-bd_sf"/>
</dbReference>
<evidence type="ECO:0000256" key="1">
    <source>
        <dbReference type="ARBA" id="ARBA00022553"/>
    </source>
</evidence>
<dbReference type="AlphaFoldDB" id="F7ZBA1"/>
<gene>
    <name evidence="9" type="primary">fixJ</name>
    <name evidence="9" type="ordered locus">RLO149_c023170</name>
</gene>
<evidence type="ECO:0000256" key="4">
    <source>
        <dbReference type="ARBA" id="ARBA00023125"/>
    </source>
</evidence>
<keyword evidence="1 6" id="KW-0597">Phosphoprotein</keyword>
<dbReference type="GO" id="GO:0006355">
    <property type="term" value="P:regulation of DNA-templated transcription"/>
    <property type="evidence" value="ECO:0007669"/>
    <property type="project" value="InterPro"/>
</dbReference>
<dbReference type="SMART" id="SM00448">
    <property type="entry name" value="REC"/>
    <property type="match status" value="1"/>
</dbReference>
<dbReference type="InterPro" id="IPR000792">
    <property type="entry name" value="Tscrpt_reg_LuxR_C"/>
</dbReference>
<dbReference type="FunFam" id="3.40.50.2300:FF:000018">
    <property type="entry name" value="DNA-binding transcriptional regulator NtrC"/>
    <property type="match status" value="1"/>
</dbReference>
<dbReference type="SUPFAM" id="SSF46894">
    <property type="entry name" value="C-terminal effector domain of the bipartite response regulators"/>
    <property type="match status" value="1"/>
</dbReference>
<keyword evidence="2" id="KW-0902">Two-component regulatory system</keyword>
<keyword evidence="4" id="KW-0238">DNA-binding</keyword>
<dbReference type="GO" id="GO:0003677">
    <property type="term" value="F:DNA binding"/>
    <property type="evidence" value="ECO:0007669"/>
    <property type="project" value="UniProtKB-KW"/>
</dbReference>
<evidence type="ECO:0000313" key="10">
    <source>
        <dbReference type="Proteomes" id="UP000001353"/>
    </source>
</evidence>
<dbReference type="Pfam" id="PF00072">
    <property type="entry name" value="Response_reg"/>
    <property type="match status" value="1"/>
</dbReference>
<evidence type="ECO:0000256" key="2">
    <source>
        <dbReference type="ARBA" id="ARBA00023012"/>
    </source>
</evidence>
<dbReference type="Gene3D" id="1.10.10.10">
    <property type="entry name" value="Winged helix-like DNA-binding domain superfamily/Winged helix DNA-binding domain"/>
    <property type="match status" value="1"/>
</dbReference>
<dbReference type="STRING" id="391595.RLO149_c023170"/>
<dbReference type="KEGG" id="rli:RLO149_c023170"/>
<evidence type="ECO:0000259" key="8">
    <source>
        <dbReference type="PROSITE" id="PS50110"/>
    </source>
</evidence>
<dbReference type="Pfam" id="PF00196">
    <property type="entry name" value="GerE"/>
    <property type="match status" value="1"/>
</dbReference>
<dbReference type="RefSeq" id="WP_013962210.1">
    <property type="nucleotide sequence ID" value="NC_015730.1"/>
</dbReference>
<accession>F7ZBA1</accession>
<reference evidence="9 10" key="1">
    <citation type="journal article" date="2011" name="BMC Genomics">
        <title>Comparative genome analysis and genome-guided physiological analysis of Roseobacter litoralis.</title>
        <authorList>
            <person name="Kalhoefer D."/>
            <person name="Thole S."/>
            <person name="Voget S."/>
            <person name="Lehmann R."/>
            <person name="Liesegang H."/>
            <person name="Wollher A."/>
            <person name="Daniel R."/>
            <person name="Simon M."/>
            <person name="Brinkhoff T."/>
        </authorList>
    </citation>
    <scope>NUCLEOTIDE SEQUENCE [LARGE SCALE GENOMIC DNA]</scope>
    <source>
        <strain evidence="10">ATCC 49566 / DSM 6996 / JCM 21268 / NBRC 15278 / OCh 149</strain>
    </source>
</reference>
<evidence type="ECO:0000256" key="6">
    <source>
        <dbReference type="PROSITE-ProRule" id="PRU00169"/>
    </source>
</evidence>
<sequence>MNTATEPCVFIVDDDEDIRTSLSRALRTRGYNTQVFDSAHAFLAGYDPARSGCLILDYGLPQMNGLELQQVLVNRGRALPIIFITGHGGVSEAVRAMKFGAVDFLEKPFRQEALLARIDTALQIDAKARDVDNALKMTQNKLKSLTQREREIAEFLVLNPSNSSSKDVARHLDISPRTVDHHRARILDKMNVQSVAELVDLALTYQLFEKPET</sequence>
<dbReference type="GO" id="GO:0000160">
    <property type="term" value="P:phosphorelay signal transduction system"/>
    <property type="evidence" value="ECO:0007669"/>
    <property type="project" value="UniProtKB-KW"/>
</dbReference>
<dbReference type="CDD" id="cd17537">
    <property type="entry name" value="REC_FixJ"/>
    <property type="match status" value="1"/>
</dbReference>
<keyword evidence="3" id="KW-0805">Transcription regulation</keyword>
<dbReference type="SMART" id="SM00421">
    <property type="entry name" value="HTH_LUXR"/>
    <property type="match status" value="1"/>
</dbReference>
<evidence type="ECO:0000256" key="3">
    <source>
        <dbReference type="ARBA" id="ARBA00023015"/>
    </source>
</evidence>
<dbReference type="PANTHER" id="PTHR44688">
    <property type="entry name" value="DNA-BINDING TRANSCRIPTIONAL ACTIVATOR DEVR_DOSR"/>
    <property type="match status" value="1"/>
</dbReference>
<keyword evidence="5" id="KW-0804">Transcription</keyword>
<dbReference type="Proteomes" id="UP000001353">
    <property type="component" value="Chromosome"/>
</dbReference>
<dbReference type="CDD" id="cd06170">
    <property type="entry name" value="LuxR_C_like"/>
    <property type="match status" value="1"/>
</dbReference>
<evidence type="ECO:0000259" key="7">
    <source>
        <dbReference type="PROSITE" id="PS50043"/>
    </source>
</evidence>
<dbReference type="HOGENOM" id="CLU_000445_90_4_5"/>
<dbReference type="OrthoDB" id="9782655at2"/>
<dbReference type="PANTHER" id="PTHR44688:SF16">
    <property type="entry name" value="DNA-BINDING TRANSCRIPTIONAL ACTIVATOR DEVR_DOSR"/>
    <property type="match status" value="1"/>
</dbReference>
<name>F7ZBA1_ROSLO</name>
<evidence type="ECO:0000256" key="5">
    <source>
        <dbReference type="ARBA" id="ARBA00023163"/>
    </source>
</evidence>
<dbReference type="InterPro" id="IPR016032">
    <property type="entry name" value="Sig_transdc_resp-reg_C-effctor"/>
</dbReference>
<dbReference type="eggNOG" id="COG4566">
    <property type="taxonomic scope" value="Bacteria"/>
</dbReference>
<feature type="domain" description="Response regulatory" evidence="8">
    <location>
        <begin position="8"/>
        <end position="122"/>
    </location>
</feature>
<dbReference type="PROSITE" id="PS50110">
    <property type="entry name" value="RESPONSE_REGULATORY"/>
    <property type="match status" value="1"/>
</dbReference>
<dbReference type="SUPFAM" id="SSF52172">
    <property type="entry name" value="CheY-like"/>
    <property type="match status" value="1"/>
</dbReference>
<dbReference type="Gene3D" id="3.40.50.2300">
    <property type="match status" value="1"/>
</dbReference>
<protein>
    <submittedName>
        <fullName evidence="9">Transcriptional regulator protein FixJ</fullName>
    </submittedName>
</protein>
<feature type="modified residue" description="4-aspartylphosphate" evidence="6">
    <location>
        <position position="57"/>
    </location>
</feature>
<evidence type="ECO:0000313" key="9">
    <source>
        <dbReference type="EMBL" id="AEI94287.1"/>
    </source>
</evidence>